<feature type="domain" description="Helicase XPB/Ssl2 N-terminal" evidence="3">
    <location>
        <begin position="550"/>
        <end position="672"/>
    </location>
</feature>
<comment type="caution">
    <text evidence="4">The sequence shown here is derived from an EMBL/GenBank/DDBJ whole genome shotgun (WGS) entry which is preliminary data.</text>
</comment>
<sequence length="836" mass="88692">MSTEFTEWLRGRSDDRLRALVAARPELITPVPAHIEGLAGRASSPSAVARVLDRLDRFALAVLETLVVLPEPVGYDALRGRLALALPGAAGRPFRTALRETVERLRTLALLYGPDRALAPAPGVREALDAPAGLGPPAAEAFRHHSPERLAELVHDIGGRTGGTGEPAGRNGAAPGPNGAHDRPDRGGTGGREALAALLGDDATVGRLLDEVSPQARAALDELTWGPPSGRVPNARREVRAATARSPIDQLLSRALLAATGEETVVLPREVGLFLRGGRVHRDLSPLPPVLEGPARDPGLADRTAAGQAFAFTRAVEELCEQWSADPPGVLRGGGLAVRDLKRCAALLDLPEWAAGLVIEVAHAAGLVAASGSVDGEWLPTPAYDAWRVKGTEDRWVALATMWLTMDRVPGMIGDRDERDRLLNALHPDLRTSVASEVRTTALGVLAVAGPGVAPALASVRERLAWEQPRRRGERRDRLVEFTLREAEQLGVTGLGVLAGHGRALLPGVLDHQDPVEPGGSGDPRESGGVRAGTAGELLLPLLPEPLDHVLLQADLTAVAPGPLTGELRRWLALAADVESTGGATVYRFGEGSLRRALDAGQGADEILAMLERHSATPVPQPLTYLVTDVARRHGRMRVGTASAYVRCDDPSLLDEVMADRRSLPLRLRRLAPTVIASKASRQTLLDALRAMGYAPAAESLEGDVIITQLDVRRTEGQPAVRPPVAFSGLEADVVAAAVRAVRAGDAAHRSRRAPVSAPEGRPPRSPSTATVDALREAIRQGSQVWIGYLDSQGNATSRILEPARMEGGYLTAYDETRAAVHRFALHRITGIAGVE</sequence>
<feature type="region of interest" description="Disordered" evidence="1">
    <location>
        <begin position="509"/>
        <end position="531"/>
    </location>
</feature>
<dbReference type="RefSeq" id="WP_179826148.1">
    <property type="nucleotide sequence ID" value="NZ_JACCCO010000002.1"/>
</dbReference>
<dbReference type="PANTHER" id="PTHR34580">
    <property type="match status" value="1"/>
</dbReference>
<reference evidence="4 5" key="1">
    <citation type="submission" date="2020-07" db="EMBL/GenBank/DDBJ databases">
        <title>Sequencing the genomes of 1000 actinobacteria strains.</title>
        <authorList>
            <person name="Klenk H.-P."/>
        </authorList>
    </citation>
    <scope>NUCLEOTIDE SEQUENCE [LARGE SCALE GENOMIC DNA]</scope>
    <source>
        <strain evidence="4 5">DSM 45763</strain>
    </source>
</reference>
<dbReference type="InterPro" id="IPR026881">
    <property type="entry name" value="WYL_dom"/>
</dbReference>
<dbReference type="Proteomes" id="UP000576393">
    <property type="component" value="Unassembled WGS sequence"/>
</dbReference>
<dbReference type="Pfam" id="PF13280">
    <property type="entry name" value="WYL"/>
    <property type="match status" value="1"/>
</dbReference>
<dbReference type="InterPro" id="IPR051534">
    <property type="entry name" value="CBASS_pafABC_assoc_protein"/>
</dbReference>
<dbReference type="PROSITE" id="PS52050">
    <property type="entry name" value="WYL"/>
    <property type="match status" value="1"/>
</dbReference>
<evidence type="ECO:0000313" key="4">
    <source>
        <dbReference type="EMBL" id="NYF43143.1"/>
    </source>
</evidence>
<dbReference type="EMBL" id="JACCCO010000002">
    <property type="protein sequence ID" value="NYF43143.1"/>
    <property type="molecule type" value="Genomic_DNA"/>
</dbReference>
<feature type="region of interest" description="Disordered" evidence="1">
    <location>
        <begin position="157"/>
        <end position="192"/>
    </location>
</feature>
<evidence type="ECO:0000256" key="1">
    <source>
        <dbReference type="SAM" id="MobiDB-lite"/>
    </source>
</evidence>
<evidence type="ECO:0008006" key="6">
    <source>
        <dbReference type="Google" id="ProtNLM"/>
    </source>
</evidence>
<evidence type="ECO:0000259" key="2">
    <source>
        <dbReference type="Pfam" id="PF13280"/>
    </source>
</evidence>
<feature type="compositionally biased region" description="Low complexity" evidence="1">
    <location>
        <begin position="167"/>
        <end position="179"/>
    </location>
</feature>
<proteinExistence type="predicted"/>
<name>A0A852V786_9ACTN</name>
<dbReference type="Pfam" id="PF13625">
    <property type="entry name" value="Helicase_C_3"/>
    <property type="match status" value="1"/>
</dbReference>
<feature type="domain" description="WYL" evidence="2">
    <location>
        <begin position="771"/>
        <end position="832"/>
    </location>
</feature>
<accession>A0A852V786</accession>
<gene>
    <name evidence="4" type="ORF">HDA43_005344</name>
</gene>
<dbReference type="AlphaFoldDB" id="A0A852V786"/>
<protein>
    <recommendedName>
        <fullName evidence="6">Helicase XPB/Ssl2 N-terminal domain-containing protein</fullName>
    </recommendedName>
</protein>
<evidence type="ECO:0000259" key="3">
    <source>
        <dbReference type="Pfam" id="PF13625"/>
    </source>
</evidence>
<organism evidence="4 5">
    <name type="scientific">Streptosporangium sandarakinum</name>
    <dbReference type="NCBI Taxonomy" id="1260955"/>
    <lineage>
        <taxon>Bacteria</taxon>
        <taxon>Bacillati</taxon>
        <taxon>Actinomycetota</taxon>
        <taxon>Actinomycetes</taxon>
        <taxon>Streptosporangiales</taxon>
        <taxon>Streptosporangiaceae</taxon>
        <taxon>Streptosporangium</taxon>
    </lineage>
</organism>
<dbReference type="PANTHER" id="PTHR34580:SF3">
    <property type="entry name" value="PROTEIN PAFB"/>
    <property type="match status" value="1"/>
</dbReference>
<evidence type="ECO:0000313" key="5">
    <source>
        <dbReference type="Proteomes" id="UP000576393"/>
    </source>
</evidence>
<dbReference type="InterPro" id="IPR032830">
    <property type="entry name" value="XPB/Ssl2_N"/>
</dbReference>
<feature type="region of interest" description="Disordered" evidence="1">
    <location>
        <begin position="748"/>
        <end position="769"/>
    </location>
</feature>
<keyword evidence="5" id="KW-1185">Reference proteome</keyword>